<dbReference type="OrthoDB" id="1184030at2"/>
<dbReference type="GO" id="GO:0006352">
    <property type="term" value="P:DNA-templated transcription initiation"/>
    <property type="evidence" value="ECO:0007669"/>
    <property type="project" value="InterPro"/>
</dbReference>
<proteinExistence type="predicted"/>
<dbReference type="Gene3D" id="1.25.40.10">
    <property type="entry name" value="Tetratricopeptide repeat domain"/>
    <property type="match status" value="2"/>
</dbReference>
<dbReference type="Proteomes" id="UP000244090">
    <property type="component" value="Unassembled WGS sequence"/>
</dbReference>
<dbReference type="InterPro" id="IPR013249">
    <property type="entry name" value="RNA_pol_sigma70_r4_t2"/>
</dbReference>
<accession>A0A2T6BTS6</accession>
<evidence type="ECO:0000259" key="4">
    <source>
        <dbReference type="SMART" id="SM00421"/>
    </source>
</evidence>
<protein>
    <submittedName>
        <fullName evidence="5">Sigma-70-like protein</fullName>
    </submittedName>
</protein>
<comment type="caution">
    <text evidence="5">The sequence shown here is derived from an EMBL/GenBank/DDBJ whole genome shotgun (WGS) entry which is preliminary data.</text>
</comment>
<dbReference type="Gene3D" id="1.10.10.10">
    <property type="entry name" value="Winged helix-like DNA-binding domain superfamily/Winged helix DNA-binding domain"/>
    <property type="match status" value="1"/>
</dbReference>
<dbReference type="InterPro" id="IPR011990">
    <property type="entry name" value="TPR-like_helical_dom_sf"/>
</dbReference>
<keyword evidence="1" id="KW-0175">Coiled coil</keyword>
<gene>
    <name evidence="5" type="ORF">C8N46_10977</name>
</gene>
<keyword evidence="6" id="KW-1185">Reference proteome</keyword>
<sequence>MKIRNILTLLFLYSLSIQAQTQNNLKETLKLQIETTTVDSLKIPLLLQLAEHVYQYDVDEARNITLKAKKIVDNMDTQSLYYQKQKIQLYQMLAECDQLQDKIPTSLEHVQKAIDIANTIKDMKSLRKSYRIRGILSIKNKDTLKGKEYYKKSVEIGKKVNDSKGVADSYIYLGILSYHENNGKDSMPYYMNLSKKYDNSLENLIHTDVNLAAFYIFDQDYEKARKMYESLIEPHKKVKNYLGLSNCYLNLGNVYAFLNLKEKSLQAIDSAIAYSKILGNKDFLESQYLSRRNINLYFKDYKAALHDFDMHKKYYDSINDLQAAKRFTELELTYKFDKEKEIAALELKNEQSKKTLYSILLIVSIVGALIAFVLIRKNNKQRLQLAENELKLKEVEKLKADLALANREKELKKVVIENSITEEVLNKTLDDIKEIITFENEKERKLALKSLSASLLSEKSSKSSTSNLQSYLDEVSIDFKVLLDTHFSTLKPKEKDILCMMKLELSTAEISKLLNTTVASVKSSRYRIRKKLELQSDDDIIAFIENTHN</sequence>
<reference evidence="5 6" key="1">
    <citation type="submission" date="2018-04" db="EMBL/GenBank/DDBJ databases">
        <title>Genomic Encyclopedia of Archaeal and Bacterial Type Strains, Phase II (KMG-II): from individual species to whole genera.</title>
        <authorList>
            <person name="Goeker M."/>
        </authorList>
    </citation>
    <scope>NUCLEOTIDE SEQUENCE [LARGE SCALE GENOMIC DNA]</scope>
    <source>
        <strain evidence="5 6">DSM 25731</strain>
    </source>
</reference>
<dbReference type="GO" id="GO:0003677">
    <property type="term" value="F:DNA binding"/>
    <property type="evidence" value="ECO:0007669"/>
    <property type="project" value="InterPro"/>
</dbReference>
<evidence type="ECO:0000256" key="2">
    <source>
        <dbReference type="SAM" id="Phobius"/>
    </source>
</evidence>
<dbReference type="Pfam" id="PF13424">
    <property type="entry name" value="TPR_12"/>
    <property type="match status" value="1"/>
</dbReference>
<feature type="transmembrane region" description="Helical" evidence="2">
    <location>
        <begin position="356"/>
        <end position="375"/>
    </location>
</feature>
<dbReference type="InterPro" id="IPR016032">
    <property type="entry name" value="Sig_transdc_resp-reg_C-effctor"/>
</dbReference>
<feature type="coiled-coil region" evidence="1">
    <location>
        <begin position="376"/>
        <end position="412"/>
    </location>
</feature>
<keyword evidence="2" id="KW-0472">Membrane</keyword>
<dbReference type="InterPro" id="IPR000792">
    <property type="entry name" value="Tscrpt_reg_LuxR_C"/>
</dbReference>
<dbReference type="InterPro" id="IPR036388">
    <property type="entry name" value="WH-like_DNA-bd_sf"/>
</dbReference>
<evidence type="ECO:0000313" key="6">
    <source>
        <dbReference type="Proteomes" id="UP000244090"/>
    </source>
</evidence>
<evidence type="ECO:0000256" key="1">
    <source>
        <dbReference type="SAM" id="Coils"/>
    </source>
</evidence>
<evidence type="ECO:0000313" key="5">
    <source>
        <dbReference type="EMBL" id="PTX59488.1"/>
    </source>
</evidence>
<feature type="domain" description="HTH luxR-type" evidence="4">
    <location>
        <begin position="487"/>
        <end position="544"/>
    </location>
</feature>
<dbReference type="SUPFAM" id="SSF46894">
    <property type="entry name" value="C-terminal effector domain of the bipartite response regulators"/>
    <property type="match status" value="1"/>
</dbReference>
<dbReference type="SMART" id="SM00421">
    <property type="entry name" value="HTH_LUXR"/>
    <property type="match status" value="1"/>
</dbReference>
<dbReference type="RefSeq" id="WP_108116168.1">
    <property type="nucleotide sequence ID" value="NZ_QBKT01000009.1"/>
</dbReference>
<feature type="signal peptide" evidence="3">
    <location>
        <begin position="1"/>
        <end position="19"/>
    </location>
</feature>
<dbReference type="SUPFAM" id="SSF48452">
    <property type="entry name" value="TPR-like"/>
    <property type="match status" value="1"/>
</dbReference>
<keyword evidence="2" id="KW-0812">Transmembrane</keyword>
<dbReference type="GO" id="GO:0016987">
    <property type="term" value="F:sigma factor activity"/>
    <property type="evidence" value="ECO:0007669"/>
    <property type="project" value="InterPro"/>
</dbReference>
<organism evidence="5 6">
    <name type="scientific">Kordia periserrulae</name>
    <dbReference type="NCBI Taxonomy" id="701523"/>
    <lineage>
        <taxon>Bacteria</taxon>
        <taxon>Pseudomonadati</taxon>
        <taxon>Bacteroidota</taxon>
        <taxon>Flavobacteriia</taxon>
        <taxon>Flavobacteriales</taxon>
        <taxon>Flavobacteriaceae</taxon>
        <taxon>Kordia</taxon>
    </lineage>
</organism>
<dbReference type="Pfam" id="PF08281">
    <property type="entry name" value="Sigma70_r4_2"/>
    <property type="match status" value="1"/>
</dbReference>
<name>A0A2T6BTS6_9FLAO</name>
<evidence type="ECO:0000256" key="3">
    <source>
        <dbReference type="SAM" id="SignalP"/>
    </source>
</evidence>
<dbReference type="EMBL" id="QBKT01000009">
    <property type="protein sequence ID" value="PTX59488.1"/>
    <property type="molecule type" value="Genomic_DNA"/>
</dbReference>
<dbReference type="AlphaFoldDB" id="A0A2T6BTS6"/>
<keyword evidence="3" id="KW-0732">Signal</keyword>
<keyword evidence="2" id="KW-1133">Transmembrane helix</keyword>
<feature type="chain" id="PRO_5015475410" evidence="3">
    <location>
        <begin position="20"/>
        <end position="549"/>
    </location>
</feature>